<comment type="function">
    <text evidence="1">Assembles around the rod to form the L-ring and probably protects the motor/basal body from shearing forces during rotation.</text>
</comment>
<keyword evidence="4" id="KW-0975">Bacterial flagellum</keyword>
<reference evidence="5 6" key="1">
    <citation type="journal article" date="2020" name="Biotechnol. Biofuels">
        <title>New insights from the biogas microbiome by comprehensive genome-resolved metagenomics of nearly 1600 species originating from multiple anaerobic digesters.</title>
        <authorList>
            <person name="Campanaro S."/>
            <person name="Treu L."/>
            <person name="Rodriguez-R L.M."/>
            <person name="Kovalovszki A."/>
            <person name="Ziels R.M."/>
            <person name="Maus I."/>
            <person name="Zhu X."/>
            <person name="Kougias P.G."/>
            <person name="Basile A."/>
            <person name="Luo G."/>
            <person name="Schluter A."/>
            <person name="Konstantinidis K.T."/>
            <person name="Angelidaki I."/>
        </authorList>
    </citation>
    <scope>NUCLEOTIDE SEQUENCE [LARGE SCALE GENOMIC DNA]</scope>
    <source>
        <strain evidence="5">AS27yjCOA_65</strain>
    </source>
</reference>
<dbReference type="PANTHER" id="PTHR30381">
    <property type="entry name" value="FLAGELLAR P-RING PERIPLASMIC PROTEIN FLGI"/>
    <property type="match status" value="1"/>
</dbReference>
<dbReference type="GO" id="GO:0071973">
    <property type="term" value="P:bacterial-type flagellum-dependent cell motility"/>
    <property type="evidence" value="ECO:0007669"/>
    <property type="project" value="InterPro"/>
</dbReference>
<comment type="subcellular location">
    <subcellularLocation>
        <location evidence="2">Bacterial flagellum basal body</location>
    </subcellularLocation>
</comment>
<keyword evidence="5" id="KW-0282">Flagellum</keyword>
<organism evidence="5 6">
    <name type="scientific">SAR324 cluster bacterium</name>
    <dbReference type="NCBI Taxonomy" id="2024889"/>
    <lineage>
        <taxon>Bacteria</taxon>
        <taxon>Deltaproteobacteria</taxon>
        <taxon>SAR324 cluster</taxon>
    </lineage>
</organism>
<evidence type="ECO:0000256" key="2">
    <source>
        <dbReference type="ARBA" id="ARBA00004117"/>
    </source>
</evidence>
<evidence type="ECO:0000256" key="3">
    <source>
        <dbReference type="ARBA" id="ARBA00022729"/>
    </source>
</evidence>
<dbReference type="PANTHER" id="PTHR30381:SF0">
    <property type="entry name" value="FLAGELLAR P-RING PROTEIN"/>
    <property type="match status" value="1"/>
</dbReference>
<dbReference type="EMBL" id="JAAZON010000044">
    <property type="protein sequence ID" value="NMC61762.1"/>
    <property type="molecule type" value="Genomic_DNA"/>
</dbReference>
<feature type="non-terminal residue" evidence="5">
    <location>
        <position position="1"/>
    </location>
</feature>
<accession>A0A7X9FPE9</accession>
<dbReference type="InterPro" id="IPR001782">
    <property type="entry name" value="Flag_FlgI"/>
</dbReference>
<dbReference type="GO" id="GO:0009428">
    <property type="term" value="C:bacterial-type flagellum basal body, distal rod, P ring"/>
    <property type="evidence" value="ECO:0007669"/>
    <property type="project" value="InterPro"/>
</dbReference>
<sequence>LAHGNLNIAIRQETQVSQPNPLGAGQTEVINNTDLTVGEEGGVLKVVGGDVTLGDLVTALNALGATPRDLVSIFTALKRAGALYAELEVM</sequence>
<keyword evidence="3" id="KW-0732">Signal</keyword>
<dbReference type="GO" id="GO:0005198">
    <property type="term" value="F:structural molecule activity"/>
    <property type="evidence" value="ECO:0007669"/>
    <property type="project" value="InterPro"/>
</dbReference>
<proteinExistence type="predicted"/>
<protein>
    <submittedName>
        <fullName evidence="5">Flagellar biosynthesis protein FlgI</fullName>
    </submittedName>
</protein>
<dbReference type="AlphaFoldDB" id="A0A7X9FPE9"/>
<dbReference type="GO" id="GO:0030288">
    <property type="term" value="C:outer membrane-bounded periplasmic space"/>
    <property type="evidence" value="ECO:0007669"/>
    <property type="project" value="InterPro"/>
</dbReference>
<evidence type="ECO:0000313" key="6">
    <source>
        <dbReference type="Proteomes" id="UP000524246"/>
    </source>
</evidence>
<evidence type="ECO:0000256" key="4">
    <source>
        <dbReference type="ARBA" id="ARBA00023143"/>
    </source>
</evidence>
<name>A0A7X9FPE9_9DELT</name>
<keyword evidence="5" id="KW-0969">Cilium</keyword>
<keyword evidence="5" id="KW-0966">Cell projection</keyword>
<gene>
    <name evidence="5" type="ORF">GYA55_01195</name>
</gene>
<evidence type="ECO:0000256" key="1">
    <source>
        <dbReference type="ARBA" id="ARBA00002591"/>
    </source>
</evidence>
<dbReference type="Pfam" id="PF02119">
    <property type="entry name" value="FlgI"/>
    <property type="match status" value="1"/>
</dbReference>
<evidence type="ECO:0000313" key="5">
    <source>
        <dbReference type="EMBL" id="NMC61762.1"/>
    </source>
</evidence>
<comment type="caution">
    <text evidence="5">The sequence shown here is derived from an EMBL/GenBank/DDBJ whole genome shotgun (WGS) entry which is preliminary data.</text>
</comment>
<dbReference type="Proteomes" id="UP000524246">
    <property type="component" value="Unassembled WGS sequence"/>
</dbReference>